<feature type="region of interest" description="Disordered" evidence="3">
    <location>
        <begin position="1044"/>
        <end position="1085"/>
    </location>
</feature>
<feature type="region of interest" description="Disordered" evidence="3">
    <location>
        <begin position="620"/>
        <end position="673"/>
    </location>
</feature>
<dbReference type="InterPro" id="IPR027417">
    <property type="entry name" value="P-loop_NTPase"/>
</dbReference>
<keyword evidence="1" id="KW-0378">Hydrolase</keyword>
<gene>
    <name evidence="6" type="ORF">CEUSTIGMA_g2905.t1</name>
</gene>
<evidence type="ECO:0000256" key="3">
    <source>
        <dbReference type="SAM" id="MobiDB-lite"/>
    </source>
</evidence>
<feature type="compositionally biased region" description="Polar residues" evidence="3">
    <location>
        <begin position="1157"/>
        <end position="1177"/>
    </location>
</feature>
<feature type="domain" description="Helicase C-terminal" evidence="5">
    <location>
        <begin position="711"/>
        <end position="869"/>
    </location>
</feature>
<name>A0A250WXW9_9CHLO</name>
<feature type="compositionally biased region" description="Basic and acidic residues" evidence="3">
    <location>
        <begin position="639"/>
        <end position="655"/>
    </location>
</feature>
<dbReference type="CDD" id="cd18793">
    <property type="entry name" value="SF2_C_SNF"/>
    <property type="match status" value="1"/>
</dbReference>
<feature type="domain" description="Helicase ATP-binding" evidence="4">
    <location>
        <begin position="225"/>
        <end position="437"/>
    </location>
</feature>
<dbReference type="PROSITE" id="PS51194">
    <property type="entry name" value="HELICASE_CTER"/>
    <property type="match status" value="1"/>
</dbReference>
<keyword evidence="7" id="KW-1185">Reference proteome</keyword>
<dbReference type="Proteomes" id="UP000232323">
    <property type="component" value="Unassembled WGS sequence"/>
</dbReference>
<feature type="compositionally biased region" description="Basic and acidic residues" evidence="3">
    <location>
        <begin position="360"/>
        <end position="371"/>
    </location>
</feature>
<feature type="region of interest" description="Disordered" evidence="3">
    <location>
        <begin position="1143"/>
        <end position="1186"/>
    </location>
</feature>
<evidence type="ECO:0000313" key="7">
    <source>
        <dbReference type="Proteomes" id="UP000232323"/>
    </source>
</evidence>
<reference evidence="6 7" key="1">
    <citation type="submission" date="2017-08" db="EMBL/GenBank/DDBJ databases">
        <title>Acidophilic green algal genome provides insights into adaptation to an acidic environment.</title>
        <authorList>
            <person name="Hirooka S."/>
            <person name="Hirose Y."/>
            <person name="Kanesaki Y."/>
            <person name="Higuchi S."/>
            <person name="Fujiwara T."/>
            <person name="Onuma R."/>
            <person name="Era A."/>
            <person name="Ohbayashi R."/>
            <person name="Uzuka A."/>
            <person name="Nozaki H."/>
            <person name="Yoshikawa H."/>
            <person name="Miyagishima S.Y."/>
        </authorList>
    </citation>
    <scope>NUCLEOTIDE SEQUENCE [LARGE SCALE GENOMIC DNA]</scope>
    <source>
        <strain evidence="6 7">NIES-2499</strain>
    </source>
</reference>
<comment type="caution">
    <text evidence="6">The sequence shown here is derived from an EMBL/GenBank/DDBJ whole genome shotgun (WGS) entry which is preliminary data.</text>
</comment>
<dbReference type="SUPFAM" id="SSF52540">
    <property type="entry name" value="P-loop containing nucleoside triphosphate hydrolases"/>
    <property type="match status" value="2"/>
</dbReference>
<dbReference type="InterPro" id="IPR001650">
    <property type="entry name" value="Helicase_C-like"/>
</dbReference>
<evidence type="ECO:0000256" key="2">
    <source>
        <dbReference type="SAM" id="Coils"/>
    </source>
</evidence>
<sequence>MDAHRRATAPSKVAIALQQIADKREKQAAKRAEIAISISLSETNAKEKENDACLIDFESTSGTAQNPESRQNIRHAFHRDSKASTMDINFTNLDSLTCSMSDMALAENRDFLNNGRQLPQTMNSQLIAASRVHLPDEDICDSSRATDCNNNDMPGQMQHAALSAGHDDDDEKSTMQTREGTCTAGAPCQEASQPLVLGERKEFTLDVKVAGKLYPHQVDGVKWLWSLHQLKRGGILGDDMGLGKTMQCSAFLSGMFLSRLCKRVLIIAPKTLLLHWGKELAVCGLGSRIYNYFGESESERGQALRAVASPTGSGGIMLTTYGMVLHNHEQLRIIKTGVAVAAGKSSLNTAGGFSGASKASSRELMDKGHEPQEDEDEDVLPWDMIILDEGHKIKNPNMKLSEALRHLPARLRIIISGTPIQNNLLEMHALFDYCCHGLLGNRKAFSDTYAKLITAGQDRDASERERLKGAAVAAELRRVIAPFFLRREKRDVLRQQGSEEESAESGASSSSQTISRKNDLVVWLRLTPLQQQIYKAFLRSDSVSAALNQSASVLAALTVLKKICDHPGLLSANATHSVISGSHKWKEGEKKGSASVKNDTGRSRHGYSLHDDFIVNSSEEDEDSCLSSDSDSEELCDEVEQHDRYPDRENHRGERAAVAGHAAPPPSSTAEKWEDEEWMKLAQASVVEDKLLKEIERKGPEASCKCLFVLTLLDQLTAAGHRTLIFSQSRVMLDILEASIRARGMKMCRIDGTMLSAEERQAEVRKFQAPGSNIPVFLLTSQVGGLGLTLTAADRVIIVDPNWNPAIDNQSVDRAYRIGQKKDVVVYRLITCGTVEEKIYRKQVFKGGLSKTGTEQGVQFRYFAMQELRDLFTVTPEGLASSETKRQLHELHADQRQHSASLSAHMKWLNSVEGFSGVSDHDLLFSRHAQDKAPSAQEEREIIKEVQSQAVAAEELSNMMRSNLKLNGGVKAASKEDLAKAAQQKQARAVQELEQQLQRQLELLSNIGFSMGDGGAKIRLRINTLESELSRERVVLRSYDHQQGPLLSAGTTSSTDYHPTQQLADTDHSASKRSGSERPSGQRVHMEEAPQVLIRDQISGPHQAPSTVLLSNREGGKQPLMGQAVQLSGKNTGYVLQNDLDKDPRLRSEVPNGHAHGSSSGQLPVSSAFTQASSQAPSGGHLASTAPSLVAPTVHKKGLNITFHKKHQQAYVQSPSQSTDSVSFLSATSEIVAEDLADSATTSKNFLASGSDTAQQTYYRGTAPEIGPSKKHLVIDLSDE</sequence>
<feature type="region of interest" description="Disordered" evidence="3">
    <location>
        <begin position="580"/>
        <end position="603"/>
    </location>
</feature>
<dbReference type="SMART" id="SM00487">
    <property type="entry name" value="DEXDc"/>
    <property type="match status" value="1"/>
</dbReference>
<evidence type="ECO:0000313" key="6">
    <source>
        <dbReference type="EMBL" id="GAX75462.1"/>
    </source>
</evidence>
<dbReference type="OrthoDB" id="413460at2759"/>
<dbReference type="PANTHER" id="PTHR45629">
    <property type="entry name" value="SNF2/RAD54 FAMILY MEMBER"/>
    <property type="match status" value="1"/>
</dbReference>
<evidence type="ECO:0000259" key="4">
    <source>
        <dbReference type="PROSITE" id="PS51192"/>
    </source>
</evidence>
<organism evidence="6 7">
    <name type="scientific">Chlamydomonas eustigma</name>
    <dbReference type="NCBI Taxonomy" id="1157962"/>
    <lineage>
        <taxon>Eukaryota</taxon>
        <taxon>Viridiplantae</taxon>
        <taxon>Chlorophyta</taxon>
        <taxon>core chlorophytes</taxon>
        <taxon>Chlorophyceae</taxon>
        <taxon>CS clade</taxon>
        <taxon>Chlamydomonadales</taxon>
        <taxon>Chlamydomonadaceae</taxon>
        <taxon>Chlamydomonas</taxon>
    </lineage>
</organism>
<feature type="compositionally biased region" description="Polar residues" evidence="3">
    <location>
        <begin position="1049"/>
        <end position="1064"/>
    </location>
</feature>
<dbReference type="STRING" id="1157962.A0A250WXW9"/>
<dbReference type="InterPro" id="IPR050496">
    <property type="entry name" value="SNF2_RAD54_helicase_repair"/>
</dbReference>
<keyword evidence="2" id="KW-0175">Coiled coil</keyword>
<dbReference type="InterPro" id="IPR000330">
    <property type="entry name" value="SNF2_N"/>
</dbReference>
<feature type="compositionally biased region" description="Basic and acidic residues" evidence="3">
    <location>
        <begin position="1065"/>
        <end position="1076"/>
    </location>
</feature>
<dbReference type="Gene3D" id="3.40.50.300">
    <property type="entry name" value="P-loop containing nucleotide triphosphate hydrolases"/>
    <property type="match status" value="1"/>
</dbReference>
<dbReference type="Gene3D" id="1.20.120.850">
    <property type="entry name" value="SWI2/SNF2 ATPases, N-terminal domain"/>
    <property type="match status" value="1"/>
</dbReference>
<dbReference type="SMART" id="SM00490">
    <property type="entry name" value="HELICc"/>
    <property type="match status" value="1"/>
</dbReference>
<dbReference type="GO" id="GO:0016787">
    <property type="term" value="F:hydrolase activity"/>
    <property type="evidence" value="ECO:0007669"/>
    <property type="project" value="UniProtKB-KW"/>
</dbReference>
<proteinExistence type="predicted"/>
<dbReference type="Pfam" id="PF00176">
    <property type="entry name" value="SNF2-rel_dom"/>
    <property type="match status" value="1"/>
</dbReference>
<dbReference type="PROSITE" id="PS51192">
    <property type="entry name" value="HELICASE_ATP_BIND_1"/>
    <property type="match status" value="1"/>
</dbReference>
<dbReference type="InterPro" id="IPR049730">
    <property type="entry name" value="SNF2/RAD54-like_C"/>
</dbReference>
<feature type="coiled-coil region" evidence="2">
    <location>
        <begin position="936"/>
        <end position="1007"/>
    </location>
</feature>
<dbReference type="GO" id="GO:0005524">
    <property type="term" value="F:ATP binding"/>
    <property type="evidence" value="ECO:0007669"/>
    <property type="project" value="InterPro"/>
</dbReference>
<evidence type="ECO:0000256" key="1">
    <source>
        <dbReference type="ARBA" id="ARBA00022801"/>
    </source>
</evidence>
<dbReference type="AlphaFoldDB" id="A0A250WXW9"/>
<dbReference type="Pfam" id="PF00271">
    <property type="entry name" value="Helicase_C"/>
    <property type="match status" value="1"/>
</dbReference>
<protein>
    <submittedName>
        <fullName evidence="6">Uncharacterized protein</fullName>
    </submittedName>
</protein>
<dbReference type="PANTHER" id="PTHR45629:SF7">
    <property type="entry name" value="DNA EXCISION REPAIR PROTEIN ERCC-6-RELATED"/>
    <property type="match status" value="1"/>
</dbReference>
<dbReference type="InterPro" id="IPR038718">
    <property type="entry name" value="SNF2-like_sf"/>
</dbReference>
<dbReference type="Gene3D" id="3.40.50.10810">
    <property type="entry name" value="Tandem AAA-ATPase domain"/>
    <property type="match status" value="2"/>
</dbReference>
<dbReference type="EMBL" id="BEGY01000012">
    <property type="protein sequence ID" value="GAX75462.1"/>
    <property type="molecule type" value="Genomic_DNA"/>
</dbReference>
<feature type="region of interest" description="Disordered" evidence="3">
    <location>
        <begin position="352"/>
        <end position="375"/>
    </location>
</feature>
<feature type="compositionally biased region" description="Acidic residues" evidence="3">
    <location>
        <begin position="620"/>
        <end position="638"/>
    </location>
</feature>
<dbReference type="InterPro" id="IPR014001">
    <property type="entry name" value="Helicase_ATP-bd"/>
</dbReference>
<accession>A0A250WXW9</accession>
<dbReference type="GO" id="GO:0015616">
    <property type="term" value="F:DNA translocase activity"/>
    <property type="evidence" value="ECO:0007669"/>
    <property type="project" value="TreeGrafter"/>
</dbReference>
<evidence type="ECO:0000259" key="5">
    <source>
        <dbReference type="PROSITE" id="PS51194"/>
    </source>
</evidence>